<gene>
    <name evidence="1" type="ORF">MRB53_024682</name>
</gene>
<organism evidence="1 2">
    <name type="scientific">Persea americana</name>
    <name type="common">Avocado</name>
    <dbReference type="NCBI Taxonomy" id="3435"/>
    <lineage>
        <taxon>Eukaryota</taxon>
        <taxon>Viridiplantae</taxon>
        <taxon>Streptophyta</taxon>
        <taxon>Embryophyta</taxon>
        <taxon>Tracheophyta</taxon>
        <taxon>Spermatophyta</taxon>
        <taxon>Magnoliopsida</taxon>
        <taxon>Magnoliidae</taxon>
        <taxon>Laurales</taxon>
        <taxon>Lauraceae</taxon>
        <taxon>Persea</taxon>
    </lineage>
</organism>
<proteinExistence type="predicted"/>
<dbReference type="Proteomes" id="UP001234297">
    <property type="component" value="Chromosome 7"/>
</dbReference>
<name>A0ACC2LD19_PERAE</name>
<protein>
    <submittedName>
        <fullName evidence="1">Uncharacterized protein</fullName>
    </submittedName>
</protein>
<accession>A0ACC2LD19</accession>
<sequence length="244" mass="26519">MLRHSSKTIIFKLLLLATAVATIPCFNFISEIDPINGCDPPWARFRFHPLKLFETPPNSTAPEKPPNPTKTLTLDLDSLFKDMIASDWVVRGDRILCVGRGAARAVMVLRKLGFRGAVGVDSRACSSLVLKGNPYRLPFGGNSFDFVYSGALDAVPVPARLVIEMERVLRPGKAGAVGRCVAGPLQTMEVMKAAAPVSSFLRFSDVAGVRTVNCSVMVVFRKRDGDAGAHKQLLLPQLPQSQTQ</sequence>
<keyword evidence="2" id="KW-1185">Reference proteome</keyword>
<evidence type="ECO:0000313" key="1">
    <source>
        <dbReference type="EMBL" id="KAJ8631359.1"/>
    </source>
</evidence>
<evidence type="ECO:0000313" key="2">
    <source>
        <dbReference type="Proteomes" id="UP001234297"/>
    </source>
</evidence>
<reference evidence="1 2" key="1">
    <citation type="journal article" date="2022" name="Hortic Res">
        <title>A haplotype resolved chromosomal level avocado genome allows analysis of novel avocado genes.</title>
        <authorList>
            <person name="Nath O."/>
            <person name="Fletcher S.J."/>
            <person name="Hayward A."/>
            <person name="Shaw L.M."/>
            <person name="Masouleh A.K."/>
            <person name="Furtado A."/>
            <person name="Henry R.J."/>
            <person name="Mitter N."/>
        </authorList>
    </citation>
    <scope>NUCLEOTIDE SEQUENCE [LARGE SCALE GENOMIC DNA]</scope>
    <source>
        <strain evidence="2">cv. Hass</strain>
    </source>
</reference>
<comment type="caution">
    <text evidence="1">The sequence shown here is derived from an EMBL/GenBank/DDBJ whole genome shotgun (WGS) entry which is preliminary data.</text>
</comment>
<dbReference type="EMBL" id="CM056815">
    <property type="protein sequence ID" value="KAJ8631359.1"/>
    <property type="molecule type" value="Genomic_DNA"/>
</dbReference>